<evidence type="ECO:0000259" key="7">
    <source>
        <dbReference type="PROSITE" id="PS51186"/>
    </source>
</evidence>
<dbReference type="Proteomes" id="UP000281112">
    <property type="component" value="Unassembled WGS sequence"/>
</dbReference>
<sequence>MTKITRLLPQHLAQVWGIESDVHMNPWSKKTVYDLDSRGALHHVMSDSDGHVLGYYYAQNIVGEISLLNIAIAKQHQGKGYGKVLLQHLIDEARKCGAESIWLEVRSSNKTAQSLYHSLEFNDVDIRSGYYPCKDGGREDAIIMSLYID</sequence>
<dbReference type="PROSITE" id="PS51186">
    <property type="entry name" value="GNAT"/>
    <property type="match status" value="1"/>
</dbReference>
<keyword evidence="2 5" id="KW-0963">Cytoplasm</keyword>
<feature type="active site" description="Proton donor" evidence="5">
    <location>
        <position position="116"/>
    </location>
</feature>
<feature type="active site" description="Proton acceptor" evidence="5">
    <location>
        <position position="104"/>
    </location>
</feature>
<organism evidence="8 9">
    <name type="scientific">Vibrio viridaestus</name>
    <dbReference type="NCBI Taxonomy" id="2487322"/>
    <lineage>
        <taxon>Bacteria</taxon>
        <taxon>Pseudomonadati</taxon>
        <taxon>Pseudomonadota</taxon>
        <taxon>Gammaproteobacteria</taxon>
        <taxon>Vibrionales</taxon>
        <taxon>Vibrionaceae</taxon>
        <taxon>Vibrio</taxon>
    </lineage>
</organism>
<dbReference type="GO" id="GO:0008999">
    <property type="term" value="F:protein-N-terminal-alanine acetyltransferase activity"/>
    <property type="evidence" value="ECO:0007669"/>
    <property type="project" value="UniProtKB-UniRule"/>
</dbReference>
<feature type="binding site" evidence="5">
    <location>
        <position position="109"/>
    </location>
    <ligand>
        <name>acetyl-CoA</name>
        <dbReference type="ChEBI" id="CHEBI:57288"/>
    </ligand>
</feature>
<comment type="caution">
    <text evidence="8">The sequence shown here is derived from an EMBL/GenBank/DDBJ whole genome shotgun (WGS) entry which is preliminary data.</text>
</comment>
<evidence type="ECO:0000256" key="5">
    <source>
        <dbReference type="HAMAP-Rule" id="MF_02210"/>
    </source>
</evidence>
<dbReference type="OrthoDB" id="9796919at2"/>
<feature type="binding site" evidence="5">
    <location>
        <begin position="70"/>
        <end position="72"/>
    </location>
    <ligand>
        <name>acetyl-CoA</name>
        <dbReference type="ChEBI" id="CHEBI:57288"/>
    </ligand>
</feature>
<dbReference type="PANTHER" id="PTHR43420:SF51">
    <property type="entry name" value="PEPTIDYL-LYSINE N-ACETYLTRANSFERASE YIAC"/>
    <property type="match status" value="1"/>
</dbReference>
<dbReference type="InterPro" id="IPR016181">
    <property type="entry name" value="Acyl_CoA_acyltransferase"/>
</dbReference>
<dbReference type="EMBL" id="RJVQ01000002">
    <property type="protein sequence ID" value="RQW63872.1"/>
    <property type="molecule type" value="Genomic_DNA"/>
</dbReference>
<dbReference type="InterPro" id="IPR043690">
    <property type="entry name" value="RimI"/>
</dbReference>
<name>A0A3N9U2V6_9VIBR</name>
<evidence type="ECO:0000256" key="6">
    <source>
        <dbReference type="RuleBase" id="RU363094"/>
    </source>
</evidence>
<dbReference type="GO" id="GO:0005737">
    <property type="term" value="C:cytoplasm"/>
    <property type="evidence" value="ECO:0007669"/>
    <property type="project" value="UniProtKB-SubCell"/>
</dbReference>
<dbReference type="AlphaFoldDB" id="A0A3N9U2V6"/>
<evidence type="ECO:0000256" key="3">
    <source>
        <dbReference type="ARBA" id="ARBA00022679"/>
    </source>
</evidence>
<dbReference type="PANTHER" id="PTHR43420">
    <property type="entry name" value="ACETYLTRANSFERASE"/>
    <property type="match status" value="1"/>
</dbReference>
<comment type="similarity">
    <text evidence="1 5 6">Belongs to the acetyltransferase family. RimI subfamily.</text>
</comment>
<reference evidence="8 9" key="1">
    <citation type="submission" date="2018-11" db="EMBL/GenBank/DDBJ databases">
        <title>Vibrio LJC006 sp. nov., isolated from seawater during the bloom of the enteromorpha.</title>
        <authorList>
            <person name="Liang J."/>
        </authorList>
    </citation>
    <scope>NUCLEOTIDE SEQUENCE [LARGE SCALE GENOMIC DNA]</scope>
    <source>
        <strain evidence="8 9">LJC006</strain>
    </source>
</reference>
<evidence type="ECO:0000256" key="1">
    <source>
        <dbReference type="ARBA" id="ARBA00005395"/>
    </source>
</evidence>
<dbReference type="InterPro" id="IPR006464">
    <property type="entry name" value="AcTrfase_RimI/Ard1"/>
</dbReference>
<comment type="subcellular location">
    <subcellularLocation>
        <location evidence="5 6">Cytoplasm</location>
    </subcellularLocation>
</comment>
<gene>
    <name evidence="5 8" type="primary">rimI</name>
    <name evidence="8" type="ORF">EES38_04495</name>
</gene>
<dbReference type="InterPro" id="IPR050680">
    <property type="entry name" value="YpeA/RimI_acetyltransf"/>
</dbReference>
<protein>
    <recommendedName>
        <fullName evidence="5 6">[Ribosomal protein bS18]-alanine N-acetyltransferase</fullName>
        <ecNumber evidence="5 6">2.3.1.266</ecNumber>
    </recommendedName>
</protein>
<comment type="function">
    <text evidence="5 6">Acetylates the N-terminal alanine of ribosomal protein bS18.</text>
</comment>
<keyword evidence="9" id="KW-1185">Reference proteome</keyword>
<comment type="caution">
    <text evidence="5">Lacks conserved residue(s) required for the propagation of feature annotation.</text>
</comment>
<keyword evidence="4 5" id="KW-0012">Acyltransferase</keyword>
<dbReference type="CDD" id="cd04301">
    <property type="entry name" value="NAT_SF"/>
    <property type="match status" value="1"/>
</dbReference>
<dbReference type="HAMAP" id="MF_02210">
    <property type="entry name" value="RimI"/>
    <property type="match status" value="1"/>
</dbReference>
<evidence type="ECO:0000313" key="8">
    <source>
        <dbReference type="EMBL" id="RQW63872.1"/>
    </source>
</evidence>
<evidence type="ECO:0000256" key="2">
    <source>
        <dbReference type="ARBA" id="ARBA00022490"/>
    </source>
</evidence>
<dbReference type="SUPFAM" id="SSF55729">
    <property type="entry name" value="Acyl-CoA N-acyltransferases (Nat)"/>
    <property type="match status" value="1"/>
</dbReference>
<proteinExistence type="inferred from homology"/>
<evidence type="ECO:0000313" key="9">
    <source>
        <dbReference type="Proteomes" id="UP000281112"/>
    </source>
</evidence>
<accession>A0A3N9U2V6</accession>
<keyword evidence="3 5" id="KW-0808">Transferase</keyword>
<dbReference type="EC" id="2.3.1.266" evidence="5 6"/>
<comment type="catalytic activity">
    <reaction evidence="5 6">
        <text>N-terminal L-alanyl-[ribosomal protein bS18] + acetyl-CoA = N-terminal N(alpha)-acetyl-L-alanyl-[ribosomal protein bS18] + CoA + H(+)</text>
        <dbReference type="Rhea" id="RHEA:43756"/>
        <dbReference type="Rhea" id="RHEA-COMP:10676"/>
        <dbReference type="Rhea" id="RHEA-COMP:10677"/>
        <dbReference type="ChEBI" id="CHEBI:15378"/>
        <dbReference type="ChEBI" id="CHEBI:57287"/>
        <dbReference type="ChEBI" id="CHEBI:57288"/>
        <dbReference type="ChEBI" id="CHEBI:64718"/>
        <dbReference type="ChEBI" id="CHEBI:83683"/>
        <dbReference type="EC" id="2.3.1.266"/>
    </reaction>
</comment>
<evidence type="ECO:0000256" key="4">
    <source>
        <dbReference type="ARBA" id="ARBA00023315"/>
    </source>
</evidence>
<dbReference type="Pfam" id="PF00583">
    <property type="entry name" value="Acetyltransf_1"/>
    <property type="match status" value="1"/>
</dbReference>
<dbReference type="NCBIfam" id="TIGR01575">
    <property type="entry name" value="rimI"/>
    <property type="match status" value="1"/>
</dbReference>
<dbReference type="InterPro" id="IPR000182">
    <property type="entry name" value="GNAT_dom"/>
</dbReference>
<feature type="domain" description="N-acetyltransferase" evidence="7">
    <location>
        <begin position="2"/>
        <end position="149"/>
    </location>
</feature>
<dbReference type="RefSeq" id="WP_124935993.1">
    <property type="nucleotide sequence ID" value="NZ_RJVQ01000002.1"/>
</dbReference>
<dbReference type="Gene3D" id="3.40.630.30">
    <property type="match status" value="1"/>
</dbReference>